<dbReference type="PANTHER" id="PTHR16188">
    <property type="entry name" value="PROTEIN PHOSPHATASE 1 INHIBITOR POTENTIATED BY PROTEIN KINASE C"/>
    <property type="match status" value="1"/>
</dbReference>
<dbReference type="InterPro" id="IPR008025">
    <property type="entry name" value="CPI-17"/>
</dbReference>
<dbReference type="GO" id="GO:0004865">
    <property type="term" value="F:protein serine/threonine phosphatase inhibitor activity"/>
    <property type="evidence" value="ECO:0007669"/>
    <property type="project" value="TreeGrafter"/>
</dbReference>
<keyword evidence="5" id="KW-1185">Reference proteome</keyword>
<evidence type="ECO:0008006" key="6">
    <source>
        <dbReference type="Google" id="ProtNLM"/>
    </source>
</evidence>
<dbReference type="Pfam" id="PF05361">
    <property type="entry name" value="PP1_inhibitor"/>
    <property type="match status" value="1"/>
</dbReference>
<evidence type="ECO:0000313" key="5">
    <source>
        <dbReference type="Proteomes" id="UP000015104"/>
    </source>
</evidence>
<comment type="similarity">
    <text evidence="1">Belongs to the PP1 inhibitor family.</text>
</comment>
<evidence type="ECO:0000256" key="2">
    <source>
        <dbReference type="ARBA" id="ARBA00022553"/>
    </source>
</evidence>
<dbReference type="EnsemblMetazoa" id="tetur30g00330.1">
    <property type="protein sequence ID" value="tetur30g00330.1"/>
    <property type="gene ID" value="tetur30g00330"/>
</dbReference>
<dbReference type="AlphaFoldDB" id="T1L0E3"/>
<organism evidence="4 5">
    <name type="scientific">Tetranychus urticae</name>
    <name type="common">Two-spotted spider mite</name>
    <dbReference type="NCBI Taxonomy" id="32264"/>
    <lineage>
        <taxon>Eukaryota</taxon>
        <taxon>Metazoa</taxon>
        <taxon>Ecdysozoa</taxon>
        <taxon>Arthropoda</taxon>
        <taxon>Chelicerata</taxon>
        <taxon>Arachnida</taxon>
        <taxon>Acari</taxon>
        <taxon>Acariformes</taxon>
        <taxon>Trombidiformes</taxon>
        <taxon>Prostigmata</taxon>
        <taxon>Eleutherengona</taxon>
        <taxon>Raphignathae</taxon>
        <taxon>Tetranychoidea</taxon>
        <taxon>Tetranychidae</taxon>
        <taxon>Tetranychus</taxon>
    </lineage>
</organism>
<dbReference type="EMBL" id="CAEY01000863">
    <property type="status" value="NOT_ANNOTATED_CDS"/>
    <property type="molecule type" value="Genomic_DNA"/>
</dbReference>
<dbReference type="Gene3D" id="1.10.150.220">
    <property type="entry name" value="CPI-17"/>
    <property type="match status" value="1"/>
</dbReference>
<evidence type="ECO:0000313" key="4">
    <source>
        <dbReference type="EnsemblMetazoa" id="tetur30g00330.1"/>
    </source>
</evidence>
<accession>T1L0E3</accession>
<name>T1L0E3_TETUR</name>
<dbReference type="PANTHER" id="PTHR16188:SF14">
    <property type="entry name" value="GEO07393P1"/>
    <property type="match status" value="1"/>
</dbReference>
<reference evidence="5" key="1">
    <citation type="submission" date="2011-08" db="EMBL/GenBank/DDBJ databases">
        <authorList>
            <person name="Rombauts S."/>
        </authorList>
    </citation>
    <scope>NUCLEOTIDE SEQUENCE</scope>
    <source>
        <strain evidence="5">London</strain>
    </source>
</reference>
<keyword evidence="3" id="KW-0650">Protein phosphatase inhibitor</keyword>
<keyword evidence="2" id="KW-0597">Phosphoprotein</keyword>
<dbReference type="STRING" id="32264.T1L0E3"/>
<dbReference type="GO" id="GO:0005737">
    <property type="term" value="C:cytoplasm"/>
    <property type="evidence" value="ECO:0007669"/>
    <property type="project" value="InterPro"/>
</dbReference>
<evidence type="ECO:0000256" key="1">
    <source>
        <dbReference type="ARBA" id="ARBA00005483"/>
    </source>
</evidence>
<protein>
    <recommendedName>
        <fullName evidence="6">Protein phosphatase 1 regulatory subunit 14B</fullName>
    </recommendedName>
</protein>
<dbReference type="Proteomes" id="UP000015104">
    <property type="component" value="Unassembled WGS sequence"/>
</dbReference>
<dbReference type="HOGENOM" id="CLU_1962379_0_0_1"/>
<proteinExistence type="inferred from homology"/>
<sequence>MNLIKKRLRVEMWICEQLQVLYSTNDGSESNDVEIDLDELLDVEGDDLRREWLKARLNGAKKPMVVIEKFIDEVLEKAKTL</sequence>
<reference evidence="4" key="2">
    <citation type="submission" date="2015-06" db="UniProtKB">
        <authorList>
            <consortium name="EnsemblMetazoa"/>
        </authorList>
    </citation>
    <scope>IDENTIFICATION</scope>
</reference>
<dbReference type="SUPFAM" id="SSF81790">
    <property type="entry name" value="Myosin phosphatase inhibitor 17kDa protein, CPI-17"/>
    <property type="match status" value="1"/>
</dbReference>
<dbReference type="InterPro" id="IPR036658">
    <property type="entry name" value="CPI-17_sf"/>
</dbReference>
<evidence type="ECO:0000256" key="3">
    <source>
        <dbReference type="ARBA" id="ARBA00023272"/>
    </source>
</evidence>